<dbReference type="InterPro" id="IPR041249">
    <property type="entry name" value="HEPN_DZIP3"/>
</dbReference>
<feature type="compositionally biased region" description="Basic and acidic residues" evidence="1">
    <location>
        <begin position="373"/>
        <end position="391"/>
    </location>
</feature>
<feature type="region of interest" description="Disordered" evidence="1">
    <location>
        <begin position="366"/>
        <end position="487"/>
    </location>
</feature>
<organism evidence="3 4">
    <name type="scientific">Mytilus coruscus</name>
    <name type="common">Sea mussel</name>
    <dbReference type="NCBI Taxonomy" id="42192"/>
    <lineage>
        <taxon>Eukaryota</taxon>
        <taxon>Metazoa</taxon>
        <taxon>Spiralia</taxon>
        <taxon>Lophotrochozoa</taxon>
        <taxon>Mollusca</taxon>
        <taxon>Bivalvia</taxon>
        <taxon>Autobranchia</taxon>
        <taxon>Pteriomorphia</taxon>
        <taxon>Mytilida</taxon>
        <taxon>Mytiloidea</taxon>
        <taxon>Mytilidae</taxon>
        <taxon>Mytilinae</taxon>
        <taxon>Mytilus</taxon>
    </lineage>
</organism>
<sequence length="507" mass="58329">MSTEDQEREYCIRVCWLIMTVGKDIVRQKLDGFYPPGNGIGTLKEKLSRSSTVSKISNLKNLKVLNSLDYSRLYPSTGCIVSSKDFDISLLIKLLRNICSLSKPKNGWDTLPAPVDKTLSDDLTRIKYYRNTIAHNEEFRLSENDYDTIWKELSEAFIRLGGTSINVHIDNLLTDPLTESAYDARKELHEWYLKDLDWKFKFNIQLKKLEDMCKRMEEKQDNKDFIREVRDLHTLMVKENAKNASVMSTEHEDILMQHMQAKDEIGERLHKVETSMKESSIFSKYIVPGLQFATLAVFTGAAAFAYREYIQSSPVEDVYKLEITNEYKPSTSRGETSSIKTCSRNKTSFRESEIKGDVEGKYKYKQQTVEDVNEPKVTKESKPSTSKRETSNSKTCSRNKTSFKKTEIKGDDNGKYKNKQRTCKTGEDVTEPEITNESKPNASRGETSNSKTCSRNKTSFKETEKKGNGERKFKDKQQTENIPKPDNYIYPYQCDDCGEHFPVSKGI</sequence>
<evidence type="ECO:0000256" key="1">
    <source>
        <dbReference type="SAM" id="MobiDB-lite"/>
    </source>
</evidence>
<evidence type="ECO:0000259" key="2">
    <source>
        <dbReference type="Pfam" id="PF18738"/>
    </source>
</evidence>
<feature type="compositionally biased region" description="Polar residues" evidence="1">
    <location>
        <begin position="329"/>
        <end position="346"/>
    </location>
</feature>
<feature type="compositionally biased region" description="Basic and acidic residues" evidence="1">
    <location>
        <begin position="459"/>
        <end position="478"/>
    </location>
</feature>
<feature type="domain" description="DZIP3-like HEPN" evidence="2">
    <location>
        <begin position="42"/>
        <end position="180"/>
    </location>
</feature>
<reference evidence="3 4" key="1">
    <citation type="submission" date="2020-06" db="EMBL/GenBank/DDBJ databases">
        <authorList>
            <person name="Li R."/>
            <person name="Bekaert M."/>
        </authorList>
    </citation>
    <scope>NUCLEOTIDE SEQUENCE [LARGE SCALE GENOMIC DNA]</scope>
    <source>
        <strain evidence="4">wild</strain>
    </source>
</reference>
<evidence type="ECO:0000313" key="4">
    <source>
        <dbReference type="Proteomes" id="UP000507470"/>
    </source>
</evidence>
<feature type="region of interest" description="Disordered" evidence="1">
    <location>
        <begin position="329"/>
        <end position="350"/>
    </location>
</feature>
<name>A0A6J8E5R6_MYTCO</name>
<dbReference type="Pfam" id="PF18738">
    <property type="entry name" value="HEPN_DZIP3"/>
    <property type="match status" value="1"/>
</dbReference>
<feature type="compositionally biased region" description="Basic and acidic residues" evidence="1">
    <location>
        <begin position="404"/>
        <end position="415"/>
    </location>
</feature>
<protein>
    <recommendedName>
        <fullName evidence="2">DZIP3-like HEPN domain-containing protein</fullName>
    </recommendedName>
</protein>
<accession>A0A6J8E5R6</accession>
<feature type="compositionally biased region" description="Polar residues" evidence="1">
    <location>
        <begin position="433"/>
        <end position="457"/>
    </location>
</feature>
<gene>
    <name evidence="3" type="ORF">MCOR_47199</name>
</gene>
<dbReference type="OrthoDB" id="5958466at2759"/>
<dbReference type="Proteomes" id="UP000507470">
    <property type="component" value="Unassembled WGS sequence"/>
</dbReference>
<proteinExistence type="predicted"/>
<evidence type="ECO:0000313" key="3">
    <source>
        <dbReference type="EMBL" id="CAC5414381.1"/>
    </source>
</evidence>
<keyword evidence="4" id="KW-1185">Reference proteome</keyword>
<dbReference type="AlphaFoldDB" id="A0A6J8E5R6"/>
<dbReference type="EMBL" id="CACVKT020008341">
    <property type="protein sequence ID" value="CAC5414381.1"/>
    <property type="molecule type" value="Genomic_DNA"/>
</dbReference>